<dbReference type="OrthoDB" id="45037at2"/>
<dbReference type="Pfam" id="PF02653">
    <property type="entry name" value="BPD_transp_2"/>
    <property type="match status" value="1"/>
</dbReference>
<evidence type="ECO:0000256" key="3">
    <source>
        <dbReference type="ARBA" id="ARBA00022692"/>
    </source>
</evidence>
<dbReference type="AlphaFoldDB" id="A0A5R9J7V7"/>
<proteinExistence type="predicted"/>
<keyword evidence="2" id="KW-1003">Cell membrane</keyword>
<protein>
    <submittedName>
        <fullName evidence="7">ABC transporter permease</fullName>
    </submittedName>
</protein>
<feature type="transmembrane region" description="Helical" evidence="6">
    <location>
        <begin position="174"/>
        <end position="193"/>
    </location>
</feature>
<dbReference type="GO" id="GO:0022857">
    <property type="term" value="F:transmembrane transporter activity"/>
    <property type="evidence" value="ECO:0007669"/>
    <property type="project" value="InterPro"/>
</dbReference>
<keyword evidence="4 6" id="KW-1133">Transmembrane helix</keyword>
<organism evidence="7 8">
    <name type="scientific">Lichenicoccus roseus</name>
    <dbReference type="NCBI Taxonomy" id="2683649"/>
    <lineage>
        <taxon>Bacteria</taxon>
        <taxon>Pseudomonadati</taxon>
        <taxon>Pseudomonadota</taxon>
        <taxon>Alphaproteobacteria</taxon>
        <taxon>Acetobacterales</taxon>
        <taxon>Acetobacteraceae</taxon>
        <taxon>Lichenicoccus</taxon>
    </lineage>
</organism>
<feature type="transmembrane region" description="Helical" evidence="6">
    <location>
        <begin position="296"/>
        <end position="320"/>
    </location>
</feature>
<feature type="transmembrane region" description="Helical" evidence="6">
    <location>
        <begin position="21"/>
        <end position="41"/>
    </location>
</feature>
<dbReference type="InterPro" id="IPR001851">
    <property type="entry name" value="ABC_transp_permease"/>
</dbReference>
<dbReference type="CDD" id="cd06579">
    <property type="entry name" value="TM_PBP1_transp_AraH_like"/>
    <property type="match status" value="1"/>
</dbReference>
<dbReference type="Proteomes" id="UP000305654">
    <property type="component" value="Unassembled WGS sequence"/>
</dbReference>
<feature type="transmembrane region" description="Helical" evidence="6">
    <location>
        <begin position="85"/>
        <end position="104"/>
    </location>
</feature>
<gene>
    <name evidence="7" type="ORF">FE263_00225</name>
</gene>
<reference evidence="7 8" key="1">
    <citation type="submission" date="2019-05" db="EMBL/GenBank/DDBJ databases">
        <authorList>
            <person name="Pankratov T."/>
            <person name="Grouzdev D."/>
        </authorList>
    </citation>
    <scope>NUCLEOTIDE SEQUENCE [LARGE SCALE GENOMIC DNA]</scope>
    <source>
        <strain evidence="7 8">KEBCLARHB70R</strain>
    </source>
</reference>
<comment type="caution">
    <text evidence="7">The sequence shown here is derived from an EMBL/GenBank/DDBJ whole genome shotgun (WGS) entry which is preliminary data.</text>
</comment>
<evidence type="ECO:0000313" key="7">
    <source>
        <dbReference type="EMBL" id="TLU73704.1"/>
    </source>
</evidence>
<dbReference type="PANTHER" id="PTHR32196">
    <property type="entry name" value="ABC TRANSPORTER PERMEASE PROTEIN YPHD-RELATED-RELATED"/>
    <property type="match status" value="1"/>
</dbReference>
<keyword evidence="8" id="KW-1185">Reference proteome</keyword>
<evidence type="ECO:0000256" key="1">
    <source>
        <dbReference type="ARBA" id="ARBA00004651"/>
    </source>
</evidence>
<feature type="transmembrane region" description="Helical" evidence="6">
    <location>
        <begin position="136"/>
        <end position="154"/>
    </location>
</feature>
<dbReference type="EMBL" id="VCDI01000001">
    <property type="protein sequence ID" value="TLU73704.1"/>
    <property type="molecule type" value="Genomic_DNA"/>
</dbReference>
<feature type="transmembrane region" description="Helical" evidence="6">
    <location>
        <begin position="61"/>
        <end position="78"/>
    </location>
</feature>
<evidence type="ECO:0000256" key="4">
    <source>
        <dbReference type="ARBA" id="ARBA00022989"/>
    </source>
</evidence>
<evidence type="ECO:0000256" key="5">
    <source>
        <dbReference type="ARBA" id="ARBA00023136"/>
    </source>
</evidence>
<dbReference type="RefSeq" id="WP_138323957.1">
    <property type="nucleotide sequence ID" value="NZ_VCDI01000001.1"/>
</dbReference>
<dbReference type="GO" id="GO:0005886">
    <property type="term" value="C:plasma membrane"/>
    <property type="evidence" value="ECO:0007669"/>
    <property type="project" value="UniProtKB-SubCell"/>
</dbReference>
<accession>A0A5R9J7V7</accession>
<sequence length="334" mass="34715">MATTGVTQPVRRSSTGVLLESVLKWREISILLVAVLLIAYFEAENRDFLLTSASLENLSQFIAPAAIISFGEIMLMIGGEIDLSAGMIFAFAPFVMHFAVVAGMPAPVGLLLALLASGLIGVVNGVVTLFLRVPSFVTTLGTMFLLNGLTLTLSAGTPVDVPGSPGFQAFFGHWGYSEICWAIVIGLMMHVLLRNTRWGLHTVASGGNPHGAAETGINVRRLKIGNFILSAVLSGFVGILEGCRISSVDPQAGGSQIMFLAVASGVIGGTSLAGGSGTIIGGLIGATVLGVLNDGFTLIGINAFTFNIILGAAILIAMVFNIHMTRLSRLGGAR</sequence>
<feature type="transmembrane region" description="Helical" evidence="6">
    <location>
        <begin position="110"/>
        <end position="131"/>
    </location>
</feature>
<keyword evidence="5 6" id="KW-0472">Membrane</keyword>
<keyword evidence="3 6" id="KW-0812">Transmembrane</keyword>
<evidence type="ECO:0000256" key="2">
    <source>
        <dbReference type="ARBA" id="ARBA00022475"/>
    </source>
</evidence>
<name>A0A5R9J7V7_9PROT</name>
<feature type="transmembrane region" description="Helical" evidence="6">
    <location>
        <begin position="257"/>
        <end position="284"/>
    </location>
</feature>
<evidence type="ECO:0000313" key="8">
    <source>
        <dbReference type="Proteomes" id="UP000305654"/>
    </source>
</evidence>
<comment type="subcellular location">
    <subcellularLocation>
        <location evidence="1">Cell membrane</location>
        <topology evidence="1">Multi-pass membrane protein</topology>
    </subcellularLocation>
</comment>
<evidence type="ECO:0000256" key="6">
    <source>
        <dbReference type="SAM" id="Phobius"/>
    </source>
</evidence>